<name>A0A830HQA4_9CHLO</name>
<comment type="caution">
    <text evidence="2">The sequence shown here is derived from an EMBL/GenBank/DDBJ whole genome shotgun (WGS) entry which is preliminary data.</text>
</comment>
<reference evidence="2" key="1">
    <citation type="submission" date="2020-10" db="EMBL/GenBank/DDBJ databases">
        <title>Unveiling of a novel bifunctional photoreceptor, Dualchrome1, isolated from a cosmopolitan green alga.</title>
        <authorList>
            <person name="Suzuki S."/>
            <person name="Kawachi M."/>
        </authorList>
    </citation>
    <scope>NUCLEOTIDE SEQUENCE</scope>
    <source>
        <strain evidence="2">NIES 2893</strain>
    </source>
</reference>
<sequence length="440" mass="47960">MSAFSMSYGLCSSRPTTGKRLYVCAPKGRKVVPARHFRGSALRASGSSSSQQASSDTSSVGGDENDDVDELDYETFEEATLMNVNLDDGDDPSSGLDDAQSALKKKKKSNAPKVGITVDPRPESERGAWYISLPAAHDSPEWRNVEVVNTADVAPGVRVITLKAETSRQMVARERTYNAVGQIAKVKIDGGDEVLVRPCSPPFEQGLKQREALFRLRHDVFAHQEKSEPDPDVSAPCNLELYVEQYKAPEVYALGDDAGALVEIGPFQGGGLNLKDRAAAVFLFPTVLIFASGDGIATAKALVESEMQAQPAQPLALRMRQQVHLFYKTDGAKQETEDGSLPESGGTKPHFEKSFSTWGQKCNVQVHHEKNVSLVDMFEDGDFAYHPATTVAIVLSESEEEEEELVTHLLGYGELSDEAVLSLRRSEQIPVREVSASKQV</sequence>
<accession>A0A830HQA4</accession>
<keyword evidence="3" id="KW-1185">Reference proteome</keyword>
<feature type="region of interest" description="Disordered" evidence="1">
    <location>
        <begin position="332"/>
        <end position="352"/>
    </location>
</feature>
<feature type="region of interest" description="Disordered" evidence="1">
    <location>
        <begin position="41"/>
        <end position="68"/>
    </location>
</feature>
<proteinExistence type="predicted"/>
<dbReference type="PANTHER" id="PTHR47215">
    <property type="match status" value="1"/>
</dbReference>
<protein>
    <submittedName>
        <fullName evidence="2">Uncharacterized protein</fullName>
    </submittedName>
</protein>
<evidence type="ECO:0000313" key="3">
    <source>
        <dbReference type="Proteomes" id="UP000660262"/>
    </source>
</evidence>
<dbReference type="PANTHER" id="PTHR47215:SF3">
    <property type="entry name" value="FAD-BINDING FR-TYPE DOMAIN-CONTAINING PROTEIN"/>
    <property type="match status" value="1"/>
</dbReference>
<gene>
    <name evidence="2" type="ORF">PPROV_000594100</name>
</gene>
<dbReference type="Proteomes" id="UP000660262">
    <property type="component" value="Unassembled WGS sequence"/>
</dbReference>
<evidence type="ECO:0000313" key="2">
    <source>
        <dbReference type="EMBL" id="GHP07199.1"/>
    </source>
</evidence>
<feature type="compositionally biased region" description="Low complexity" evidence="1">
    <location>
        <begin position="41"/>
        <end position="59"/>
    </location>
</feature>
<evidence type="ECO:0000256" key="1">
    <source>
        <dbReference type="SAM" id="MobiDB-lite"/>
    </source>
</evidence>
<dbReference type="OrthoDB" id="1856718at2759"/>
<organism evidence="2 3">
    <name type="scientific">Pycnococcus provasolii</name>
    <dbReference type="NCBI Taxonomy" id="41880"/>
    <lineage>
        <taxon>Eukaryota</taxon>
        <taxon>Viridiplantae</taxon>
        <taxon>Chlorophyta</taxon>
        <taxon>Pseudoscourfieldiophyceae</taxon>
        <taxon>Pseudoscourfieldiales</taxon>
        <taxon>Pycnococcaceae</taxon>
        <taxon>Pycnococcus</taxon>
    </lineage>
</organism>
<dbReference type="EMBL" id="BNJQ01000015">
    <property type="protein sequence ID" value="GHP07199.1"/>
    <property type="molecule type" value="Genomic_DNA"/>
</dbReference>
<feature type="region of interest" description="Disordered" evidence="1">
    <location>
        <begin position="84"/>
        <end position="120"/>
    </location>
</feature>
<dbReference type="AlphaFoldDB" id="A0A830HQA4"/>